<name>A0A1G2DFJ6_9BACT</name>
<dbReference type="CDD" id="cd02883">
    <property type="entry name" value="NUDIX_Hydrolase"/>
    <property type="match status" value="1"/>
</dbReference>
<proteinExistence type="inferred from homology"/>
<evidence type="ECO:0000256" key="2">
    <source>
        <dbReference type="RuleBase" id="RU003476"/>
    </source>
</evidence>
<dbReference type="InterPro" id="IPR051325">
    <property type="entry name" value="Nudix_hydrolase_domain"/>
</dbReference>
<comment type="similarity">
    <text evidence="2">Belongs to the Nudix hydrolase family.</text>
</comment>
<dbReference type="InterPro" id="IPR015797">
    <property type="entry name" value="NUDIX_hydrolase-like_dom_sf"/>
</dbReference>
<evidence type="ECO:0000313" key="4">
    <source>
        <dbReference type="EMBL" id="OGZ11721.1"/>
    </source>
</evidence>
<dbReference type="PANTHER" id="PTHR21340:SF0">
    <property type="entry name" value="BIS(5'-NUCLEOSYL)-TETRAPHOSPHATASE [ASYMMETRICAL]"/>
    <property type="match status" value="1"/>
</dbReference>
<dbReference type="PANTHER" id="PTHR21340">
    <property type="entry name" value="DIADENOSINE 5,5-P1,P4-TETRAPHOSPHATE PYROPHOSPHOHYDROLASE MUTT"/>
    <property type="match status" value="1"/>
</dbReference>
<dbReference type="GO" id="GO:0006754">
    <property type="term" value="P:ATP biosynthetic process"/>
    <property type="evidence" value="ECO:0007669"/>
    <property type="project" value="TreeGrafter"/>
</dbReference>
<sequence length="146" mass="16325">MPHGTNLLPKEIPPCFYRVSAKALILDETRTKFLVVQEQDGRWELPGGGIDHGEEATETLKREIKEEMGLEVLHVASQPAYLMTFLNVTGYWMGNALYETTVKDLNFTPSDECVALRFVTPTEAKALNAFPNVAKFAGVFDPKRHG</sequence>
<dbReference type="PROSITE" id="PS00893">
    <property type="entry name" value="NUDIX_BOX"/>
    <property type="match status" value="1"/>
</dbReference>
<dbReference type="GO" id="GO:0006167">
    <property type="term" value="P:AMP biosynthetic process"/>
    <property type="evidence" value="ECO:0007669"/>
    <property type="project" value="TreeGrafter"/>
</dbReference>
<dbReference type="PRINTS" id="PR00502">
    <property type="entry name" value="NUDIXFAMILY"/>
</dbReference>
<dbReference type="Proteomes" id="UP000178636">
    <property type="component" value="Unassembled WGS sequence"/>
</dbReference>
<evidence type="ECO:0000256" key="1">
    <source>
        <dbReference type="ARBA" id="ARBA00022801"/>
    </source>
</evidence>
<accession>A0A1G2DFJ6</accession>
<evidence type="ECO:0000259" key="3">
    <source>
        <dbReference type="PROSITE" id="PS51462"/>
    </source>
</evidence>
<dbReference type="AlphaFoldDB" id="A0A1G2DFJ6"/>
<dbReference type="EMBL" id="MHLO01000029">
    <property type="protein sequence ID" value="OGZ11721.1"/>
    <property type="molecule type" value="Genomic_DNA"/>
</dbReference>
<reference evidence="4 5" key="1">
    <citation type="journal article" date="2016" name="Nat. Commun.">
        <title>Thousands of microbial genomes shed light on interconnected biogeochemical processes in an aquifer system.</title>
        <authorList>
            <person name="Anantharaman K."/>
            <person name="Brown C.T."/>
            <person name="Hug L.A."/>
            <person name="Sharon I."/>
            <person name="Castelle C.J."/>
            <person name="Probst A.J."/>
            <person name="Thomas B.C."/>
            <person name="Singh A."/>
            <person name="Wilkins M.J."/>
            <person name="Karaoz U."/>
            <person name="Brodie E.L."/>
            <person name="Williams K.H."/>
            <person name="Hubbard S.S."/>
            <person name="Banfield J.F."/>
        </authorList>
    </citation>
    <scope>NUCLEOTIDE SEQUENCE [LARGE SCALE GENOMIC DNA]</scope>
</reference>
<feature type="domain" description="Nudix hydrolase" evidence="3">
    <location>
        <begin position="16"/>
        <end position="141"/>
    </location>
</feature>
<dbReference type="PROSITE" id="PS51462">
    <property type="entry name" value="NUDIX"/>
    <property type="match status" value="1"/>
</dbReference>
<keyword evidence="1 2" id="KW-0378">Hydrolase</keyword>
<dbReference type="Pfam" id="PF00293">
    <property type="entry name" value="NUDIX"/>
    <property type="match status" value="1"/>
</dbReference>
<evidence type="ECO:0000313" key="5">
    <source>
        <dbReference type="Proteomes" id="UP000178636"/>
    </source>
</evidence>
<dbReference type="GO" id="GO:0004081">
    <property type="term" value="F:bis(5'-nucleosyl)-tetraphosphatase (asymmetrical) activity"/>
    <property type="evidence" value="ECO:0007669"/>
    <property type="project" value="TreeGrafter"/>
</dbReference>
<dbReference type="Gene3D" id="3.90.79.10">
    <property type="entry name" value="Nucleoside Triphosphate Pyrophosphohydrolase"/>
    <property type="match status" value="1"/>
</dbReference>
<dbReference type="InterPro" id="IPR020476">
    <property type="entry name" value="Nudix_hydrolase"/>
</dbReference>
<dbReference type="InterPro" id="IPR000086">
    <property type="entry name" value="NUDIX_hydrolase_dom"/>
</dbReference>
<organism evidence="4 5">
    <name type="scientific">Candidatus Lloydbacteria bacterium RIFCSPHIGHO2_02_FULL_54_17</name>
    <dbReference type="NCBI Taxonomy" id="1798664"/>
    <lineage>
        <taxon>Bacteria</taxon>
        <taxon>Candidatus Lloydiibacteriota</taxon>
    </lineage>
</organism>
<gene>
    <name evidence="4" type="ORF">A3C93_02175</name>
</gene>
<dbReference type="SUPFAM" id="SSF55811">
    <property type="entry name" value="Nudix"/>
    <property type="match status" value="1"/>
</dbReference>
<dbReference type="InterPro" id="IPR020084">
    <property type="entry name" value="NUDIX_hydrolase_CS"/>
</dbReference>
<comment type="caution">
    <text evidence="4">The sequence shown here is derived from an EMBL/GenBank/DDBJ whole genome shotgun (WGS) entry which is preliminary data.</text>
</comment>
<dbReference type="STRING" id="1798664.A3C93_02175"/>
<protein>
    <recommendedName>
        <fullName evidence="3">Nudix hydrolase domain-containing protein</fullName>
    </recommendedName>
</protein>